<feature type="active site" description="Nucleophile" evidence="6">
    <location>
        <position position="417"/>
    </location>
</feature>
<keyword evidence="4 6" id="KW-0949">S-adenosyl-L-methionine</keyword>
<dbReference type="InterPro" id="IPR030390">
    <property type="entry name" value="MeTrfase_TrmA_AS"/>
</dbReference>
<dbReference type="SUPFAM" id="SSF53335">
    <property type="entry name" value="S-adenosyl-L-methionine-dependent methyltransferases"/>
    <property type="match status" value="1"/>
</dbReference>
<evidence type="ECO:0000313" key="10">
    <source>
        <dbReference type="Proteomes" id="UP000031392"/>
    </source>
</evidence>
<gene>
    <name evidence="9" type="ORF">NELON_02545</name>
</gene>
<name>A0A0B5CMU2_NEIEG</name>
<feature type="binding site" evidence="6">
    <location>
        <position position="291"/>
    </location>
    <ligand>
        <name>S-adenosyl-L-methionine</name>
        <dbReference type="ChEBI" id="CHEBI:59789"/>
    </ligand>
</feature>
<keyword evidence="1" id="KW-0479">Metal-binding</keyword>
<feature type="binding site" evidence="6">
    <location>
        <position position="320"/>
    </location>
    <ligand>
        <name>S-adenosyl-L-methionine</name>
        <dbReference type="ChEBI" id="CHEBI:59789"/>
    </ligand>
</feature>
<dbReference type="AlphaFoldDB" id="A0A0B5CMU2"/>
<dbReference type="Pfam" id="PF01938">
    <property type="entry name" value="TRAM"/>
    <property type="match status" value="1"/>
</dbReference>
<evidence type="ECO:0000256" key="7">
    <source>
        <dbReference type="PROSITE-ProRule" id="PRU10015"/>
    </source>
</evidence>
<dbReference type="PANTHER" id="PTHR11061:SF49">
    <property type="entry name" value="23S RRNA (URACIL(1939)-C(5))-METHYLTRANSFERASE RLMD"/>
    <property type="match status" value="1"/>
</dbReference>
<protein>
    <submittedName>
        <fullName evidence="9">23S rRNA methyltransferase</fullName>
    </submittedName>
</protein>
<keyword evidence="1" id="KW-0004">4Fe-4S</keyword>
<keyword evidence="2 6" id="KW-0489">Methyltransferase</keyword>
<dbReference type="Gene3D" id="2.40.50.140">
    <property type="entry name" value="Nucleic acid-binding proteins"/>
    <property type="match status" value="1"/>
</dbReference>
<evidence type="ECO:0000313" key="9">
    <source>
        <dbReference type="EMBL" id="AJE17865.1"/>
    </source>
</evidence>
<keyword evidence="1" id="KW-0408">Iron</keyword>
<dbReference type="SUPFAM" id="SSF50249">
    <property type="entry name" value="Nucleic acid-binding proteins"/>
    <property type="match status" value="1"/>
</dbReference>
<organism evidence="9 10">
    <name type="scientific">Neisseria elongata subsp. glycolytica ATCC 29315</name>
    <dbReference type="NCBI Taxonomy" id="546263"/>
    <lineage>
        <taxon>Bacteria</taxon>
        <taxon>Pseudomonadati</taxon>
        <taxon>Pseudomonadota</taxon>
        <taxon>Betaproteobacteria</taxon>
        <taxon>Neisseriales</taxon>
        <taxon>Neisseriaceae</taxon>
        <taxon>Neisseria</taxon>
    </lineage>
</organism>
<dbReference type="PROSITE" id="PS51687">
    <property type="entry name" value="SAM_MT_RNA_M5U"/>
    <property type="match status" value="1"/>
</dbReference>
<feature type="domain" description="TRAM" evidence="8">
    <location>
        <begin position="26"/>
        <end position="84"/>
    </location>
</feature>
<dbReference type="PANTHER" id="PTHR11061">
    <property type="entry name" value="RNA M5U METHYLTRANSFERASE"/>
    <property type="match status" value="1"/>
</dbReference>
<sequence length="459" mass="51106">MSFFCSVLVCERGIMAIVMKKQADSQGEKGEVFEADVVGLDHEGRGIVRRSGKAVFVHNALPGERVACRIVRTDKRFDVADAVEILRPSESRQDAPCPNYGECGGCSMQHIEFSAQVSFKQRVVEEQCARLGKISPDQILAPIYGLPWHYRERGRLGVQVDEQGRLKIGFRSKKSNRIVALKQCAVLPQHLSAALPKLHMGLQSFSGNLEGIEFAVAEGKTALCLIVLRRPSEKEMKCLQALVETFGEAWLWSWRSKNGMRQALRPEEDGLIYKLPDFNLKMSFEVGGFTQVNAKLNNLMVKRAMDLLQPSPGERIADLFCGLGNFTLPIARSGAQVLGVEGLPDLVNRAKQNAVANHCQGYVDFRVADLFKVNPSAWDDWCNVDKVLLDPPRTGAHAVIEMLTQARRLQRIVYVSCNPATFVRDAALLVGKGYRFRLLGVMNLFSQTAHIESIGCFDR</sequence>
<dbReference type="PROSITE" id="PS01230">
    <property type="entry name" value="TRMA_1"/>
    <property type="match status" value="1"/>
</dbReference>
<evidence type="ECO:0000256" key="4">
    <source>
        <dbReference type="ARBA" id="ARBA00022691"/>
    </source>
</evidence>
<dbReference type="PATRIC" id="fig|546263.7.peg.540"/>
<dbReference type="InterPro" id="IPR029063">
    <property type="entry name" value="SAM-dependent_MTases_sf"/>
</dbReference>
<keyword evidence="3 6" id="KW-0808">Transferase</keyword>
<dbReference type="KEGG" id="nel:NELON_02545"/>
<evidence type="ECO:0000259" key="8">
    <source>
        <dbReference type="PROSITE" id="PS50926"/>
    </source>
</evidence>
<dbReference type="NCBIfam" id="NF009639">
    <property type="entry name" value="PRK13168.1"/>
    <property type="match status" value="1"/>
</dbReference>
<evidence type="ECO:0000256" key="3">
    <source>
        <dbReference type="ARBA" id="ARBA00022679"/>
    </source>
</evidence>
<feature type="binding site" evidence="6">
    <location>
        <position position="390"/>
    </location>
    <ligand>
        <name>S-adenosyl-L-methionine</name>
        <dbReference type="ChEBI" id="CHEBI:59789"/>
    </ligand>
</feature>
<dbReference type="GO" id="GO:0070041">
    <property type="term" value="F:rRNA (uridine-C5-)-methyltransferase activity"/>
    <property type="evidence" value="ECO:0007669"/>
    <property type="project" value="TreeGrafter"/>
</dbReference>
<reference evidence="9 10" key="2">
    <citation type="journal article" date="2015" name="PLoS Genet.">
        <title>Common Cell Shape Evolution of Two Nasopharyngeal Pathogens.</title>
        <authorList>
            <person name="Veyrier F.J."/>
            <person name="Biais N."/>
            <person name="Morales P."/>
            <person name="Belkacem N."/>
            <person name="Guilhen C."/>
            <person name="Ranjeva S."/>
            <person name="Sismeiro O."/>
            <person name="Pehau-Arnaudet G."/>
            <person name="Rocha E.P."/>
            <person name="Werts C."/>
            <person name="Taha M.K."/>
            <person name="Boneca I.G."/>
        </authorList>
    </citation>
    <scope>NUCLEOTIDE SEQUENCE [LARGE SCALE GENOMIC DNA]</scope>
    <source>
        <strain evidence="9 10">ATCC 29315</strain>
    </source>
</reference>
<proteinExistence type="inferred from homology"/>
<dbReference type="InterPro" id="IPR010280">
    <property type="entry name" value="U5_MeTrfase_fam"/>
</dbReference>
<comment type="similarity">
    <text evidence="6">Belongs to the class I-like SAM-binding methyltransferase superfamily. RNA M5U methyltransferase family.</text>
</comment>
<dbReference type="Proteomes" id="UP000031392">
    <property type="component" value="Chromosome"/>
</dbReference>
<feature type="binding site" evidence="6">
    <location>
        <position position="341"/>
    </location>
    <ligand>
        <name>S-adenosyl-L-methionine</name>
        <dbReference type="ChEBI" id="CHEBI:59789"/>
    </ligand>
</feature>
<evidence type="ECO:0000256" key="1">
    <source>
        <dbReference type="ARBA" id="ARBA00022485"/>
    </source>
</evidence>
<dbReference type="InterPro" id="IPR012340">
    <property type="entry name" value="NA-bd_OB-fold"/>
</dbReference>
<dbReference type="PROSITE" id="PS50926">
    <property type="entry name" value="TRAM"/>
    <property type="match status" value="1"/>
</dbReference>
<dbReference type="EMBL" id="CP007726">
    <property type="protein sequence ID" value="AJE17865.1"/>
    <property type="molecule type" value="Genomic_DNA"/>
</dbReference>
<evidence type="ECO:0000256" key="2">
    <source>
        <dbReference type="ARBA" id="ARBA00022603"/>
    </source>
</evidence>
<keyword evidence="5" id="KW-0411">Iron-sulfur</keyword>
<dbReference type="Gene3D" id="3.40.50.150">
    <property type="entry name" value="Vaccinia Virus protein VP39"/>
    <property type="match status" value="1"/>
</dbReference>
<dbReference type="Pfam" id="PF05958">
    <property type="entry name" value="tRNA_U5-meth_tr"/>
    <property type="match status" value="1"/>
</dbReference>
<keyword evidence="10" id="KW-1185">Reference proteome</keyword>
<dbReference type="GO" id="GO:0070475">
    <property type="term" value="P:rRNA base methylation"/>
    <property type="evidence" value="ECO:0007669"/>
    <property type="project" value="TreeGrafter"/>
</dbReference>
<evidence type="ECO:0000256" key="5">
    <source>
        <dbReference type="ARBA" id="ARBA00023014"/>
    </source>
</evidence>
<accession>A0A0B5CMU2</accession>
<dbReference type="InterPro" id="IPR002792">
    <property type="entry name" value="TRAM_dom"/>
</dbReference>
<reference evidence="10" key="1">
    <citation type="submission" date="2014-05" db="EMBL/GenBank/DDBJ databases">
        <title>Complete Genome sequence of Neisseria elongata subsp. glycolytica.</title>
        <authorList>
            <person name="Veyrier F.J."/>
            <person name="Taha M.-K."/>
        </authorList>
    </citation>
    <scope>NUCLEOTIDE SEQUENCE [LARGE SCALE GENOMIC DNA]</scope>
    <source>
        <strain evidence="10">ATCC 29315</strain>
    </source>
</reference>
<dbReference type="CDD" id="cd02440">
    <property type="entry name" value="AdoMet_MTases"/>
    <property type="match status" value="1"/>
</dbReference>
<dbReference type="Gene3D" id="2.40.50.1070">
    <property type="match status" value="1"/>
</dbReference>
<dbReference type="HOGENOM" id="CLU_014689_8_2_4"/>
<evidence type="ECO:0000256" key="6">
    <source>
        <dbReference type="PROSITE-ProRule" id="PRU01024"/>
    </source>
</evidence>
<dbReference type="GO" id="GO:0051539">
    <property type="term" value="F:4 iron, 4 sulfur cluster binding"/>
    <property type="evidence" value="ECO:0007669"/>
    <property type="project" value="UniProtKB-KW"/>
</dbReference>
<feature type="active site" evidence="7">
    <location>
        <position position="417"/>
    </location>
</feature>